<dbReference type="EMBL" id="LWDV01000009">
    <property type="protein sequence ID" value="OCL26072.1"/>
    <property type="molecule type" value="Genomic_DNA"/>
</dbReference>
<dbReference type="RefSeq" id="WP_068717523.1">
    <property type="nucleotide sequence ID" value="NZ_LWDV01000009.1"/>
</dbReference>
<reference evidence="1 2" key="2">
    <citation type="submission" date="2016-08" db="EMBL/GenBank/DDBJ databases">
        <title>Orenia metallireducens sp. nov. strain Z6, a Novel Metal-reducing Firmicute from the Deep Subsurface.</title>
        <authorList>
            <person name="Maxim B.I."/>
            <person name="Kenneth K."/>
            <person name="Flynn T.M."/>
            <person name="Oloughlin E.J."/>
            <person name="Locke R.A."/>
            <person name="Weber J.R."/>
            <person name="Egan S.M."/>
            <person name="Mackie R.I."/>
            <person name="Cann I.K."/>
        </authorList>
    </citation>
    <scope>NUCLEOTIDE SEQUENCE [LARGE SCALE GENOMIC DNA]</scope>
    <source>
        <strain evidence="1 2">Z6</strain>
    </source>
</reference>
<accession>A0A1C0A766</accession>
<evidence type="ECO:0000313" key="1">
    <source>
        <dbReference type="EMBL" id="OCL26072.1"/>
    </source>
</evidence>
<comment type="caution">
    <text evidence="1">The sequence shown here is derived from an EMBL/GenBank/DDBJ whole genome shotgun (WGS) entry which is preliminary data.</text>
</comment>
<evidence type="ECO:0000313" key="2">
    <source>
        <dbReference type="Proteomes" id="UP000093514"/>
    </source>
</evidence>
<name>A0A1C0A766_9FIRM</name>
<gene>
    <name evidence="1" type="ORF">U472_08620</name>
</gene>
<protein>
    <submittedName>
        <fullName evidence="1">Uncharacterized protein</fullName>
    </submittedName>
</protein>
<reference evidence="2" key="1">
    <citation type="submission" date="2016-07" db="EMBL/GenBank/DDBJ databases">
        <authorList>
            <person name="Florea S."/>
            <person name="Webb J.S."/>
            <person name="Jaromczyk J."/>
            <person name="Schardl C.L."/>
        </authorList>
    </citation>
    <scope>NUCLEOTIDE SEQUENCE [LARGE SCALE GENOMIC DNA]</scope>
    <source>
        <strain evidence="2">Z6</strain>
    </source>
</reference>
<dbReference type="Proteomes" id="UP000093514">
    <property type="component" value="Unassembled WGS sequence"/>
</dbReference>
<dbReference type="AlphaFoldDB" id="A0A1C0A766"/>
<proteinExistence type="predicted"/>
<keyword evidence="2" id="KW-1185">Reference proteome</keyword>
<organism evidence="1 2">
    <name type="scientific">Orenia metallireducens</name>
    <dbReference type="NCBI Taxonomy" id="1413210"/>
    <lineage>
        <taxon>Bacteria</taxon>
        <taxon>Bacillati</taxon>
        <taxon>Bacillota</taxon>
        <taxon>Clostridia</taxon>
        <taxon>Halanaerobiales</taxon>
        <taxon>Halobacteroidaceae</taxon>
        <taxon>Orenia</taxon>
    </lineage>
</organism>
<sequence>MVEEIASFSESLSNEAEDMTNIVKRFKLDRKMGEYQDVEKKEEPKGKINFEDTRYDLEEIRDLNEEDFEKF</sequence>